<comment type="caution">
    <text evidence="1">The sequence shown here is derived from an EMBL/GenBank/DDBJ whole genome shotgun (WGS) entry which is preliminary data.</text>
</comment>
<keyword evidence="2" id="KW-1185">Reference proteome</keyword>
<proteinExistence type="predicted"/>
<evidence type="ECO:0000313" key="2">
    <source>
        <dbReference type="Proteomes" id="UP000618591"/>
    </source>
</evidence>
<name>A0ABQ1GVV3_9SPHN</name>
<protein>
    <recommendedName>
        <fullName evidence="3">DUF4230 domain-containing protein</fullName>
    </recommendedName>
</protein>
<sequence length="237" mass="25661">MTATPIARSPVKLALAIALLIAAIFAIKVVYDRYQDAYVVEQNDDREAIDRIVRTTFAKTTALKVATLSGTEQVTARDVRMGGWLTSAKVVKVPFTVDYFVDLGGLSPRKYQWDERRRRLTVEIPDISVAQANVDESAMTINQTSGVWVTRGAEAALAKTISAKAQGNAQAEGRKAEHLAAARESARRGLSTLLHGALAAAKQDDIAVAITFPFERASDGERWDTTKSIAEVLGNGS</sequence>
<reference evidence="2" key="1">
    <citation type="journal article" date="2019" name="Int. J. Syst. Evol. Microbiol.">
        <title>The Global Catalogue of Microorganisms (GCM) 10K type strain sequencing project: providing services to taxonomists for standard genome sequencing and annotation.</title>
        <authorList>
            <consortium name="The Broad Institute Genomics Platform"/>
            <consortium name="The Broad Institute Genome Sequencing Center for Infectious Disease"/>
            <person name="Wu L."/>
            <person name="Ma J."/>
        </authorList>
    </citation>
    <scope>NUCLEOTIDE SEQUENCE [LARGE SCALE GENOMIC DNA]</scope>
    <source>
        <strain evidence="2">CGMCC 1.10106</strain>
    </source>
</reference>
<dbReference type="RefSeq" id="WP_188447212.1">
    <property type="nucleotide sequence ID" value="NZ_BMDW01000011.1"/>
</dbReference>
<dbReference type="Proteomes" id="UP000618591">
    <property type="component" value="Unassembled WGS sequence"/>
</dbReference>
<gene>
    <name evidence="1" type="ORF">GCM10011395_21080</name>
</gene>
<accession>A0ABQ1GVV3</accession>
<organism evidence="1 2">
    <name type="scientific">Sphingomonas psychrolutea</name>
    <dbReference type="NCBI Taxonomy" id="1259676"/>
    <lineage>
        <taxon>Bacteria</taxon>
        <taxon>Pseudomonadati</taxon>
        <taxon>Pseudomonadota</taxon>
        <taxon>Alphaproteobacteria</taxon>
        <taxon>Sphingomonadales</taxon>
        <taxon>Sphingomonadaceae</taxon>
        <taxon>Sphingomonas</taxon>
    </lineage>
</organism>
<evidence type="ECO:0000313" key="1">
    <source>
        <dbReference type="EMBL" id="GGA50500.1"/>
    </source>
</evidence>
<evidence type="ECO:0008006" key="3">
    <source>
        <dbReference type="Google" id="ProtNLM"/>
    </source>
</evidence>
<dbReference type="InterPro" id="IPR025324">
    <property type="entry name" value="DUF4230"/>
</dbReference>
<dbReference type="Pfam" id="PF14014">
    <property type="entry name" value="DUF4230"/>
    <property type="match status" value="1"/>
</dbReference>
<dbReference type="EMBL" id="BMDW01000011">
    <property type="protein sequence ID" value="GGA50500.1"/>
    <property type="molecule type" value="Genomic_DNA"/>
</dbReference>